<evidence type="ECO:0000256" key="3">
    <source>
        <dbReference type="ARBA" id="ARBA00015963"/>
    </source>
</evidence>
<evidence type="ECO:0000256" key="6">
    <source>
        <dbReference type="ARBA" id="ARBA00022691"/>
    </source>
</evidence>
<gene>
    <name evidence="12" type="ORF">VP01_693g2</name>
</gene>
<reference evidence="12 13" key="1">
    <citation type="submission" date="2015-08" db="EMBL/GenBank/DDBJ databases">
        <title>Next Generation Sequencing and Analysis of the Genome of Puccinia sorghi L Schw, the Causal Agent of Maize Common Rust.</title>
        <authorList>
            <person name="Rochi L."/>
            <person name="Burguener G."/>
            <person name="Darino M."/>
            <person name="Turjanski A."/>
            <person name="Kreff E."/>
            <person name="Dieguez M.J."/>
            <person name="Sacco F."/>
        </authorList>
    </citation>
    <scope>NUCLEOTIDE SEQUENCE [LARGE SCALE GENOMIC DNA]</scope>
    <source>
        <strain evidence="12 13">RO10H11247</strain>
    </source>
</reference>
<dbReference type="Gene3D" id="3.10.330.20">
    <property type="match status" value="1"/>
</dbReference>
<dbReference type="VEuPathDB" id="FungiDB:VP01_693g2"/>
<feature type="compositionally biased region" description="Basic and acidic residues" evidence="10">
    <location>
        <begin position="339"/>
        <end position="359"/>
    </location>
</feature>
<keyword evidence="5" id="KW-0808">Transferase</keyword>
<dbReference type="InterPro" id="IPR029063">
    <property type="entry name" value="SAM-dependent_MTases_sf"/>
</dbReference>
<evidence type="ECO:0000256" key="8">
    <source>
        <dbReference type="ARBA" id="ARBA00023242"/>
    </source>
</evidence>
<dbReference type="GO" id="GO:0031515">
    <property type="term" value="C:tRNA (m1A) methyltransferase complex"/>
    <property type="evidence" value="ECO:0007669"/>
    <property type="project" value="InterPro"/>
</dbReference>
<dbReference type="InterPro" id="IPR049470">
    <property type="entry name" value="TRM61_C"/>
</dbReference>
<dbReference type="PROSITE" id="PS51620">
    <property type="entry name" value="SAM_TRM61"/>
    <property type="match status" value="1"/>
</dbReference>
<dbReference type="EMBL" id="LAVV01012316">
    <property type="protein sequence ID" value="KNZ46806.1"/>
    <property type="molecule type" value="Genomic_DNA"/>
</dbReference>
<keyword evidence="6" id="KW-0949">S-adenosyl-L-methionine</keyword>
<dbReference type="GO" id="GO:0030488">
    <property type="term" value="P:tRNA methylation"/>
    <property type="evidence" value="ECO:0007669"/>
    <property type="project" value="InterPro"/>
</dbReference>
<feature type="compositionally biased region" description="Basic and acidic residues" evidence="10">
    <location>
        <begin position="300"/>
        <end position="316"/>
    </location>
</feature>
<sequence length="451" mass="49777">MACCSGKLLLSLTGFPSSTPTICATMTQAEEANPSSIFDIRSPTIQAGDTAIVYQSRDNLNAIVVAPGEQLNTRYGEFLHSDMIGLPFGSKCPSRKGNGFTYLLRPTPELWTLALPHRTQILYHPDISFVTSQLNIKPGSYVIEAGTGSGSFSHSIARTIGREGKLFSFEFHEERHAKAAAEFQAHGLLSSVGGPIHLTHRNVIRDGFGELDLKVDAIFLDLPAPWDVLEESKRVMNRSQLSRICCFSPCIEQVQKTCQTMESLGFSDIIMFETLVRTHEPVSVPMPKVDDAVRRIKEVEKKKQARRERQISESKQRRQTTTQKEFSTKPDSPGFTTKRVLEGADHAKEPEPKKPRDETCNGPANYITSEETRTIKVEDSEPVEFVAAPKVEQTAVEPCTLNSAVESKQTGESEKAPSLSPNILETSKPAGMSRGHTSFLTFAVLLPLPKS</sequence>
<dbReference type="FunFam" id="3.10.330.20:FF:000009">
    <property type="entry name" value="tRNA (adenine(58)-N(1))-methyltransferase catalytic subunit TRM61"/>
    <property type="match status" value="1"/>
</dbReference>
<dbReference type="Proteomes" id="UP000037035">
    <property type="component" value="Unassembled WGS sequence"/>
</dbReference>
<dbReference type="GO" id="GO:0160107">
    <property type="term" value="F:tRNA (adenine(58)-N1)-methyltransferase activity"/>
    <property type="evidence" value="ECO:0007669"/>
    <property type="project" value="UniProtKB-EC"/>
</dbReference>
<dbReference type="FunFam" id="3.40.50.150:FF:000247">
    <property type="entry name" value="tRNA (adenine(58)-N(1))-methyltransferase catalytic subunit TRM61"/>
    <property type="match status" value="1"/>
</dbReference>
<accession>A0A0L6UE60</accession>
<comment type="subcellular location">
    <subcellularLocation>
        <location evidence="1">Nucleus</location>
    </subcellularLocation>
</comment>
<dbReference type="GO" id="GO:0005634">
    <property type="term" value="C:nucleus"/>
    <property type="evidence" value="ECO:0007669"/>
    <property type="project" value="UniProtKB-SubCell"/>
</dbReference>
<dbReference type="InterPro" id="IPR014816">
    <property type="entry name" value="tRNA_MeTrfase_Gcd14"/>
</dbReference>
<comment type="caution">
    <text evidence="12">The sequence shown here is derived from an EMBL/GenBank/DDBJ whole genome shotgun (WGS) entry which is preliminary data.</text>
</comment>
<name>A0A0L6UE60_9BASI</name>
<dbReference type="PANTHER" id="PTHR12133">
    <property type="entry name" value="TRNA (ADENINE(58)-N(1))-METHYLTRANSFERASE"/>
    <property type="match status" value="1"/>
</dbReference>
<evidence type="ECO:0000256" key="4">
    <source>
        <dbReference type="ARBA" id="ARBA00022603"/>
    </source>
</evidence>
<organism evidence="12 13">
    <name type="scientific">Puccinia sorghi</name>
    <dbReference type="NCBI Taxonomy" id="27349"/>
    <lineage>
        <taxon>Eukaryota</taxon>
        <taxon>Fungi</taxon>
        <taxon>Dikarya</taxon>
        <taxon>Basidiomycota</taxon>
        <taxon>Pucciniomycotina</taxon>
        <taxon>Pucciniomycetes</taxon>
        <taxon>Pucciniales</taxon>
        <taxon>Pucciniaceae</taxon>
        <taxon>Puccinia</taxon>
    </lineage>
</organism>
<evidence type="ECO:0000256" key="7">
    <source>
        <dbReference type="ARBA" id="ARBA00022694"/>
    </source>
</evidence>
<evidence type="ECO:0000313" key="13">
    <source>
        <dbReference type="Proteomes" id="UP000037035"/>
    </source>
</evidence>
<proteinExistence type="predicted"/>
<dbReference type="PANTHER" id="PTHR12133:SF2">
    <property type="entry name" value="TRNA (ADENINE(58)-N(1))-METHYLTRANSFERASE CATALYTIC SUBUNIT TRMT61A"/>
    <property type="match status" value="1"/>
</dbReference>
<evidence type="ECO:0000256" key="10">
    <source>
        <dbReference type="SAM" id="MobiDB-lite"/>
    </source>
</evidence>
<evidence type="ECO:0000313" key="12">
    <source>
        <dbReference type="EMBL" id="KNZ46806.1"/>
    </source>
</evidence>
<keyword evidence="7" id="KW-0819">tRNA processing</keyword>
<dbReference type="SUPFAM" id="SSF53335">
    <property type="entry name" value="S-adenosyl-L-methionine-dependent methyltransferases"/>
    <property type="match status" value="1"/>
</dbReference>
<dbReference type="Gene3D" id="3.40.50.150">
    <property type="entry name" value="Vaccinia Virus protein VP39"/>
    <property type="match status" value="1"/>
</dbReference>
<dbReference type="Pfam" id="PF08704">
    <property type="entry name" value="GCD14"/>
    <property type="match status" value="1"/>
</dbReference>
<dbReference type="OrthoDB" id="1925287at2759"/>
<keyword evidence="4" id="KW-0489">Methyltransferase</keyword>
<feature type="region of interest" description="Disordered" evidence="10">
    <location>
        <begin position="404"/>
        <end position="434"/>
    </location>
</feature>
<evidence type="ECO:0000259" key="11">
    <source>
        <dbReference type="Pfam" id="PF08704"/>
    </source>
</evidence>
<feature type="region of interest" description="Disordered" evidence="10">
    <location>
        <begin position="300"/>
        <end position="366"/>
    </location>
</feature>
<evidence type="ECO:0000256" key="2">
    <source>
        <dbReference type="ARBA" id="ARBA00012796"/>
    </source>
</evidence>
<keyword evidence="13" id="KW-1185">Reference proteome</keyword>
<protein>
    <recommendedName>
        <fullName evidence="3">tRNA (adenine(58)-N(1))-methyltransferase catalytic subunit TRM61</fullName>
        <ecNumber evidence="2">2.1.1.220</ecNumber>
    </recommendedName>
    <alternativeName>
        <fullName evidence="9">tRNA(m1A58)-methyltransferase subunit TRM61</fullName>
    </alternativeName>
</protein>
<dbReference type="STRING" id="27349.A0A0L6UE60"/>
<evidence type="ECO:0000256" key="1">
    <source>
        <dbReference type="ARBA" id="ARBA00004123"/>
    </source>
</evidence>
<dbReference type="AlphaFoldDB" id="A0A0L6UE60"/>
<evidence type="ECO:0000256" key="5">
    <source>
        <dbReference type="ARBA" id="ARBA00022679"/>
    </source>
</evidence>
<keyword evidence="8" id="KW-0539">Nucleus</keyword>
<evidence type="ECO:0000256" key="9">
    <source>
        <dbReference type="ARBA" id="ARBA00033309"/>
    </source>
</evidence>
<dbReference type="EC" id="2.1.1.220" evidence="2"/>
<feature type="domain" description="tRNA (adenine(58)-N(1))-methyltransferase catalytic subunit TRM61 C-terminal" evidence="11">
    <location>
        <begin position="99"/>
        <end position="330"/>
    </location>
</feature>